<dbReference type="PANTHER" id="PTHR40459:SF1">
    <property type="entry name" value="CONSERVED HYPOTHETICAL ALANINE AND LEUCINE RICH PROTEIN"/>
    <property type="match status" value="1"/>
</dbReference>
<dbReference type="Gene3D" id="1.10.1040.20">
    <property type="entry name" value="ProC-like, C-terminal domain"/>
    <property type="match status" value="1"/>
</dbReference>
<protein>
    <submittedName>
        <fullName evidence="4">Uncharacterized conserved protein</fullName>
    </submittedName>
</protein>
<dbReference type="InterPro" id="IPR036291">
    <property type="entry name" value="NAD(P)-bd_dom_sf"/>
</dbReference>
<reference evidence="4 5" key="1">
    <citation type="submission" date="2019-02" db="EMBL/GenBank/DDBJ databases">
        <authorList>
            <consortium name="Pathogen Informatics"/>
        </authorList>
    </citation>
    <scope>NUCLEOTIDE SEQUENCE [LARGE SCALE GENOMIC DNA]</scope>
    <source>
        <strain evidence="4 5">3012STDY6756503</strain>
    </source>
</reference>
<dbReference type="SUPFAM" id="SSF51735">
    <property type="entry name" value="NAD(P)-binding Rossmann-fold domains"/>
    <property type="match status" value="1"/>
</dbReference>
<feature type="domain" description="DUF2520" evidence="3">
    <location>
        <begin position="195"/>
        <end position="339"/>
    </location>
</feature>
<evidence type="ECO:0000259" key="3">
    <source>
        <dbReference type="Pfam" id="PF10728"/>
    </source>
</evidence>
<sequence>MTSPTGDPGVPFARQAGGRDASGADAGDAFGDDVYLESGATLRRPVDPFPGTSNLPAPARLTVGIVSAGRVGTAMGEALEKAGHVVGAVVARSTASRRRVAERLPDSEILGLGAVVARSELLLLSVPDTELPGVIDQIADSGALRPGTIVAHTAGAHGVGILAPLTARGALGLALHPAMTFVGTAEDTARLTTACFAVTAEDAVGEAIASSLVLEMGGEPVRIAESDRTLYHAALAHGANHLIALVSDAVAALNAAIDHSGRDAATVDGHGARLAERILAPLVKASLNNVLELGPAALTGPVARGDSAAVRRHLDALRAIRGGDGEHGIAESYRTMARRAAETTDAPRALLDLLEGRSA</sequence>
<evidence type="ECO:0000259" key="2">
    <source>
        <dbReference type="Pfam" id="PF10727"/>
    </source>
</evidence>
<dbReference type="Proteomes" id="UP000360750">
    <property type="component" value="Unassembled WGS sequence"/>
</dbReference>
<dbReference type="SUPFAM" id="SSF48179">
    <property type="entry name" value="6-phosphogluconate dehydrogenase C-terminal domain-like"/>
    <property type="match status" value="1"/>
</dbReference>
<dbReference type="InterPro" id="IPR018931">
    <property type="entry name" value="DUF2520"/>
</dbReference>
<dbReference type="Pfam" id="PF10728">
    <property type="entry name" value="DUF2520"/>
    <property type="match status" value="1"/>
</dbReference>
<feature type="domain" description="Putative oxidoreductase/dehydrogenase Rossmann-like" evidence="2">
    <location>
        <begin position="57"/>
        <end position="177"/>
    </location>
</feature>
<dbReference type="Pfam" id="PF10727">
    <property type="entry name" value="Rossmann-like"/>
    <property type="match status" value="1"/>
</dbReference>
<dbReference type="PANTHER" id="PTHR40459">
    <property type="entry name" value="CONSERVED HYPOTHETICAL ALANINE AND LEUCINE RICH PROTEIN"/>
    <property type="match status" value="1"/>
</dbReference>
<dbReference type="AlphaFoldDB" id="A0ABD7V1V9"/>
<dbReference type="InterPro" id="IPR008927">
    <property type="entry name" value="6-PGluconate_DH-like_C_sf"/>
</dbReference>
<name>A0ABD7V1V9_9ACTN</name>
<dbReference type="RefSeq" id="WP_131734081.1">
    <property type="nucleotide sequence ID" value="NZ_CAACYD010000006.1"/>
</dbReference>
<organism evidence="4 5">
    <name type="scientific">Gordonia paraffinivorans</name>
    <dbReference type="NCBI Taxonomy" id="175628"/>
    <lineage>
        <taxon>Bacteria</taxon>
        <taxon>Bacillati</taxon>
        <taxon>Actinomycetota</taxon>
        <taxon>Actinomycetes</taxon>
        <taxon>Mycobacteriales</taxon>
        <taxon>Gordoniaceae</taxon>
        <taxon>Gordonia</taxon>
    </lineage>
</organism>
<evidence type="ECO:0000256" key="1">
    <source>
        <dbReference type="SAM" id="MobiDB-lite"/>
    </source>
</evidence>
<feature type="region of interest" description="Disordered" evidence="1">
    <location>
        <begin position="1"/>
        <end position="24"/>
    </location>
</feature>
<evidence type="ECO:0000313" key="4">
    <source>
        <dbReference type="EMBL" id="VFA88288.1"/>
    </source>
</evidence>
<evidence type="ECO:0000313" key="5">
    <source>
        <dbReference type="Proteomes" id="UP000360750"/>
    </source>
</evidence>
<dbReference type="EMBL" id="CAACYD010000006">
    <property type="protein sequence ID" value="VFA88288.1"/>
    <property type="molecule type" value="Genomic_DNA"/>
</dbReference>
<accession>A0ABD7V1V9</accession>
<comment type="caution">
    <text evidence="4">The sequence shown here is derived from an EMBL/GenBank/DDBJ whole genome shotgun (WGS) entry which is preliminary data.</text>
</comment>
<proteinExistence type="predicted"/>
<dbReference type="Gene3D" id="3.40.50.720">
    <property type="entry name" value="NAD(P)-binding Rossmann-like Domain"/>
    <property type="match status" value="1"/>
</dbReference>
<dbReference type="GeneID" id="60749841"/>
<dbReference type="InterPro" id="IPR019665">
    <property type="entry name" value="OxRdtase/DH_put_Rossmann_dom"/>
</dbReference>
<dbReference type="InterPro" id="IPR037108">
    <property type="entry name" value="TM1727-like_C_sf"/>
</dbReference>
<gene>
    <name evidence="4" type="ORF">NCTC8139_01831</name>
</gene>